<reference evidence="2" key="1">
    <citation type="journal article" date="2019" name="Int. J. Syst. Evol. Microbiol.">
        <title>The Global Catalogue of Microorganisms (GCM) 10K type strain sequencing project: providing services to taxonomists for standard genome sequencing and annotation.</title>
        <authorList>
            <consortium name="The Broad Institute Genomics Platform"/>
            <consortium name="The Broad Institute Genome Sequencing Center for Infectious Disease"/>
            <person name="Wu L."/>
            <person name="Ma J."/>
        </authorList>
    </citation>
    <scope>NUCLEOTIDE SEQUENCE [LARGE SCALE GENOMIC DNA]</scope>
    <source>
        <strain evidence="2">JCM 18401</strain>
    </source>
</reference>
<accession>A0ABP9F3N7</accession>
<dbReference type="RefSeq" id="WP_345335992.1">
    <property type="nucleotide sequence ID" value="NZ_BAABJZ010000089.1"/>
</dbReference>
<evidence type="ECO:0000313" key="2">
    <source>
        <dbReference type="Proteomes" id="UP001499988"/>
    </source>
</evidence>
<name>A0ABP9F3N7_9GAMM</name>
<dbReference type="Proteomes" id="UP001499988">
    <property type="component" value="Unassembled WGS sequence"/>
</dbReference>
<sequence>MAVIVKYVVERQGEEVMTFSSKAEADAYDKMLDLAESLVGFLELPGCLSDEQIEQLSLHMAQNKEQLQTLLKGKKAVRAPGKAPKAVEAA</sequence>
<dbReference type="Gene3D" id="1.10.10.710">
    <property type="entry name" value="PSPTO_1197 like"/>
    <property type="match status" value="1"/>
</dbReference>
<protein>
    <submittedName>
        <fullName evidence="1">YebG family protein</fullName>
    </submittedName>
</protein>
<dbReference type="Pfam" id="PF07130">
    <property type="entry name" value="YebG"/>
    <property type="match status" value="1"/>
</dbReference>
<evidence type="ECO:0000313" key="1">
    <source>
        <dbReference type="EMBL" id="GAA4892738.1"/>
    </source>
</evidence>
<organism evidence="1 2">
    <name type="scientific">Ferrimonas pelagia</name>
    <dbReference type="NCBI Taxonomy" id="1177826"/>
    <lineage>
        <taxon>Bacteria</taxon>
        <taxon>Pseudomonadati</taxon>
        <taxon>Pseudomonadota</taxon>
        <taxon>Gammaproteobacteria</taxon>
        <taxon>Alteromonadales</taxon>
        <taxon>Ferrimonadaceae</taxon>
        <taxon>Ferrimonas</taxon>
    </lineage>
</organism>
<gene>
    <name evidence="1" type="ORF">GCM10023333_27480</name>
</gene>
<dbReference type="EMBL" id="BAABJZ010000089">
    <property type="protein sequence ID" value="GAA4892738.1"/>
    <property type="molecule type" value="Genomic_DNA"/>
</dbReference>
<keyword evidence="2" id="KW-1185">Reference proteome</keyword>
<dbReference type="InterPro" id="IPR038627">
    <property type="entry name" value="YebG-like_sf"/>
</dbReference>
<proteinExistence type="predicted"/>
<comment type="caution">
    <text evidence="1">The sequence shown here is derived from an EMBL/GenBank/DDBJ whole genome shotgun (WGS) entry which is preliminary data.</text>
</comment>
<dbReference type="InterPro" id="IPR009813">
    <property type="entry name" value="Uncharacterised_YebG"/>
</dbReference>